<proteinExistence type="predicted"/>
<evidence type="ECO:0000313" key="2">
    <source>
        <dbReference type="Proteomes" id="UP000319257"/>
    </source>
</evidence>
<dbReference type="AlphaFoldDB" id="A0A507B527"/>
<dbReference type="InParanoid" id="A0A507B527"/>
<comment type="caution">
    <text evidence="1">The sequence shown here is derived from an EMBL/GenBank/DDBJ whole genome shotgun (WGS) entry which is preliminary data.</text>
</comment>
<dbReference type="Proteomes" id="UP000319257">
    <property type="component" value="Unassembled WGS sequence"/>
</dbReference>
<dbReference type="GeneID" id="41972413"/>
<keyword evidence="2" id="KW-1185">Reference proteome</keyword>
<reference evidence="1 2" key="1">
    <citation type="submission" date="2019-06" db="EMBL/GenBank/DDBJ databases">
        <title>Draft genome sequence of the filamentous fungus Phialemoniopsis curvata isolated from diesel fuel.</title>
        <authorList>
            <person name="Varaljay V.A."/>
            <person name="Lyon W.J."/>
            <person name="Crouch A.L."/>
            <person name="Drake C.E."/>
            <person name="Hollomon J.M."/>
            <person name="Nadeau L.J."/>
            <person name="Nunn H.S."/>
            <person name="Stevenson B.S."/>
            <person name="Bojanowski C.L."/>
            <person name="Crookes-Goodson W.J."/>
        </authorList>
    </citation>
    <scope>NUCLEOTIDE SEQUENCE [LARGE SCALE GENOMIC DNA]</scope>
    <source>
        <strain evidence="1 2">D216</strain>
    </source>
</reference>
<dbReference type="RefSeq" id="XP_030996568.1">
    <property type="nucleotide sequence ID" value="XM_031139434.1"/>
</dbReference>
<gene>
    <name evidence="1" type="ORF">E0L32_004966</name>
</gene>
<organism evidence="1 2">
    <name type="scientific">Thyridium curvatum</name>
    <dbReference type="NCBI Taxonomy" id="1093900"/>
    <lineage>
        <taxon>Eukaryota</taxon>
        <taxon>Fungi</taxon>
        <taxon>Dikarya</taxon>
        <taxon>Ascomycota</taxon>
        <taxon>Pezizomycotina</taxon>
        <taxon>Sordariomycetes</taxon>
        <taxon>Sordariomycetidae</taxon>
        <taxon>Thyridiales</taxon>
        <taxon>Thyridiaceae</taxon>
        <taxon>Thyridium</taxon>
    </lineage>
</organism>
<protein>
    <submittedName>
        <fullName evidence="1">Uncharacterized protein</fullName>
    </submittedName>
</protein>
<sequence length="155" mass="16049">MYKYLATWEGAVGSGVRRRMGGPHSGGSPGLESFIVSQSIRNRSSAVASKLRYRPVGVIAAAAAAAAAPAAAAWVGGVSTRPALLCLGDVRRQAAEEVEGVAGPRITFLMGREGGKRKAMMGTQTSNHSTSLGPMSHDEMMTARHTGIPQAFAPA</sequence>
<accession>A0A507B527</accession>
<evidence type="ECO:0000313" key="1">
    <source>
        <dbReference type="EMBL" id="TPX14857.1"/>
    </source>
</evidence>
<name>A0A507B527_9PEZI</name>
<dbReference type="EMBL" id="SKBQ01000025">
    <property type="protein sequence ID" value="TPX14857.1"/>
    <property type="molecule type" value="Genomic_DNA"/>
</dbReference>